<keyword evidence="2 4" id="KW-0689">Ribosomal protein</keyword>
<feature type="region of interest" description="Disordered" evidence="5">
    <location>
        <begin position="283"/>
        <end position="306"/>
    </location>
</feature>
<evidence type="ECO:0000256" key="5">
    <source>
        <dbReference type="SAM" id="MobiDB-lite"/>
    </source>
</evidence>
<dbReference type="GO" id="GO:0005840">
    <property type="term" value="C:ribosome"/>
    <property type="evidence" value="ECO:0007669"/>
    <property type="project" value="UniProtKB-KW"/>
</dbReference>
<dbReference type="InterPro" id="IPR001047">
    <property type="entry name" value="Ribosomal_eS8"/>
</dbReference>
<dbReference type="InterPro" id="IPR042563">
    <property type="entry name" value="Ribosomal_protein_eS8_euk"/>
</dbReference>
<protein>
    <recommendedName>
        <fullName evidence="4">40S ribosomal protein S8</fullName>
    </recommendedName>
</protein>
<dbReference type="Pfam" id="PF01201">
    <property type="entry name" value="Ribosomal_S8e"/>
    <property type="match status" value="1"/>
</dbReference>
<organism evidence="6">
    <name type="scientific">Ostreococcus tauri</name>
    <name type="common">Marine green alga</name>
    <dbReference type="NCBI Taxonomy" id="70448"/>
    <lineage>
        <taxon>Eukaryota</taxon>
        <taxon>Viridiplantae</taxon>
        <taxon>Chlorophyta</taxon>
        <taxon>Mamiellophyceae</taxon>
        <taxon>Mamiellales</taxon>
        <taxon>Bathycoccaceae</taxon>
        <taxon>Ostreococcus</taxon>
    </lineage>
</organism>
<name>A0A1Y5IFW4_OSTTA</name>
<comment type="similarity">
    <text evidence="1 4">Belongs to the eukaryotic ribosomal protein eS8 family.</text>
</comment>
<feature type="compositionally biased region" description="Polar residues" evidence="5">
    <location>
        <begin position="49"/>
        <end position="61"/>
    </location>
</feature>
<dbReference type="Gene3D" id="3.10.290.70">
    <property type="match status" value="1"/>
</dbReference>
<sequence>MGASDPLAIDGCADDVCSPRVHRRETTGERCRGVRATTQRLTRDGARRSTPTQASLETPCTSAVPPVASRSRGERRESTCYFLYELGRQPANTKLSSNVTVRQVRCRGGNVKHRALRLDTGNYSWGSENCTRKTRILDVVYNASNNELVRTKTLVKSAVVAVDAAPFRAWYAQHYGKKIGIKVKNGAKVEEEDIDEKRSKSVTMKLRRRNRDHAVESAIDAQFSTGRLLAIVTSRPGQCGRCDGYILEGKELEFYQRKLSKKHHNAATAAAISFNHPRALPAPHPPSTSHAHARTQTTRARAVHARRDKTNATMDVSLAMAHTLRDRALGAVRVTCSAKALEGIAHAHPTVIASCEIVARDARRRLRCVDEDDETKAAARDGVARSEGRNRESGSKSSGEWSGNDVKMNETPLYERRRWKAPSLLDVEAGAALGEIESA</sequence>
<evidence type="ECO:0000256" key="1">
    <source>
        <dbReference type="ARBA" id="ARBA00005257"/>
    </source>
</evidence>
<evidence type="ECO:0000256" key="3">
    <source>
        <dbReference type="ARBA" id="ARBA00023274"/>
    </source>
</evidence>
<dbReference type="GO" id="GO:0003735">
    <property type="term" value="F:structural constituent of ribosome"/>
    <property type="evidence" value="ECO:0007669"/>
    <property type="project" value="InterPro"/>
</dbReference>
<evidence type="ECO:0000313" key="6">
    <source>
        <dbReference type="EMBL" id="OUS46032.1"/>
    </source>
</evidence>
<gene>
    <name evidence="6" type="ORF">BE221DRAFT_75635</name>
</gene>
<accession>A0A1Y5IFW4</accession>
<dbReference type="NCBIfam" id="TIGR00307">
    <property type="entry name" value="eS8"/>
    <property type="match status" value="1"/>
</dbReference>
<evidence type="ECO:0000256" key="4">
    <source>
        <dbReference type="RuleBase" id="RU000669"/>
    </source>
</evidence>
<feature type="compositionally biased region" description="Basic and acidic residues" evidence="5">
    <location>
        <begin position="375"/>
        <end position="394"/>
    </location>
</feature>
<feature type="region of interest" description="Disordered" evidence="5">
    <location>
        <begin position="372"/>
        <end position="408"/>
    </location>
</feature>
<dbReference type="eggNOG" id="KOG3283">
    <property type="taxonomic scope" value="Eukaryota"/>
</dbReference>
<dbReference type="FunFam" id="3.10.290.70:FF:000003">
    <property type="entry name" value="40S ribosomal protein S8"/>
    <property type="match status" value="1"/>
</dbReference>
<dbReference type="GO" id="GO:0006412">
    <property type="term" value="P:translation"/>
    <property type="evidence" value="ECO:0007669"/>
    <property type="project" value="InterPro"/>
</dbReference>
<dbReference type="Proteomes" id="UP000195557">
    <property type="component" value="Unassembled WGS sequence"/>
</dbReference>
<keyword evidence="3 4" id="KW-0687">Ribonucleoprotein</keyword>
<feature type="compositionally biased region" description="Low complexity" evidence="5">
    <location>
        <begin position="287"/>
        <end position="300"/>
    </location>
</feature>
<dbReference type="CDD" id="cd11380">
    <property type="entry name" value="Ribosomal_S8e_like"/>
    <property type="match status" value="1"/>
</dbReference>
<proteinExistence type="inferred from homology"/>
<evidence type="ECO:0000256" key="2">
    <source>
        <dbReference type="ARBA" id="ARBA00022980"/>
    </source>
</evidence>
<reference evidence="6" key="1">
    <citation type="submission" date="2017-04" db="EMBL/GenBank/DDBJ databases">
        <title>Population genomics of picophytoplankton unveils novel chromosome hypervariability.</title>
        <authorList>
            <consortium name="DOE Joint Genome Institute"/>
            <person name="Blanc-Mathieu R."/>
            <person name="Krasovec M."/>
            <person name="Hebrard M."/>
            <person name="Yau S."/>
            <person name="Desgranges E."/>
            <person name="Martin J."/>
            <person name="Schackwitz W."/>
            <person name="Kuo A."/>
            <person name="Salin G."/>
            <person name="Donnadieu C."/>
            <person name="Desdevises Y."/>
            <person name="Sanchez-Ferandin S."/>
            <person name="Moreau H."/>
            <person name="Rivals E."/>
            <person name="Grigoriev I.V."/>
            <person name="Grimsley N."/>
            <person name="Eyre-Walker A."/>
            <person name="Piganeau G."/>
        </authorList>
    </citation>
    <scope>NUCLEOTIDE SEQUENCE [LARGE SCALE GENOMIC DNA]</scope>
    <source>
        <strain evidence="6">RCC 1115</strain>
    </source>
</reference>
<dbReference type="EMBL" id="KZ155785">
    <property type="protein sequence ID" value="OUS46032.1"/>
    <property type="molecule type" value="Genomic_DNA"/>
</dbReference>
<dbReference type="PANTHER" id="PTHR10394">
    <property type="entry name" value="40S RIBOSOMAL PROTEIN S8"/>
    <property type="match status" value="1"/>
</dbReference>
<feature type="region of interest" description="Disordered" evidence="5">
    <location>
        <begin position="37"/>
        <end position="69"/>
    </location>
</feature>
<dbReference type="AlphaFoldDB" id="A0A1Y5IFW4"/>
<dbReference type="FunFam" id="1.10.168.20:FF:000001">
    <property type="entry name" value="40S ribosomal protein S8"/>
    <property type="match status" value="1"/>
</dbReference>
<dbReference type="Gene3D" id="1.10.168.20">
    <property type="entry name" value="Ribosomal protein S8e, subdomain"/>
    <property type="match status" value="1"/>
</dbReference>
<dbReference type="InterPro" id="IPR022309">
    <property type="entry name" value="Ribosomal_Se8/biogenesis_NSA2"/>
</dbReference>
<dbReference type="GO" id="GO:1990904">
    <property type="term" value="C:ribonucleoprotein complex"/>
    <property type="evidence" value="ECO:0007669"/>
    <property type="project" value="UniProtKB-KW"/>
</dbReference>